<keyword evidence="1" id="KW-0472">Membrane</keyword>
<dbReference type="EMBL" id="JACHDO010000001">
    <property type="protein sequence ID" value="MBB5491313.1"/>
    <property type="molecule type" value="Genomic_DNA"/>
</dbReference>
<proteinExistence type="predicted"/>
<protein>
    <submittedName>
        <fullName evidence="2">Uncharacterized protein</fullName>
    </submittedName>
</protein>
<comment type="caution">
    <text evidence="2">The sequence shown here is derived from an EMBL/GenBank/DDBJ whole genome shotgun (WGS) entry which is preliminary data.</text>
</comment>
<evidence type="ECO:0000313" key="3">
    <source>
        <dbReference type="Proteomes" id="UP000579647"/>
    </source>
</evidence>
<reference evidence="2 3" key="1">
    <citation type="submission" date="2020-08" db="EMBL/GenBank/DDBJ databases">
        <title>Sequencing the genomes of 1000 actinobacteria strains.</title>
        <authorList>
            <person name="Klenk H.-P."/>
        </authorList>
    </citation>
    <scope>NUCLEOTIDE SEQUENCE [LARGE SCALE GENOMIC DNA]</scope>
    <source>
        <strain evidence="2 3">DSM 44598</strain>
    </source>
</reference>
<keyword evidence="1" id="KW-1133">Transmembrane helix</keyword>
<sequence>MAFKDTIIAFGKRFKLDSHHTMERFGVVCGIFAVTAVAVFGGSAFAAWNSGKEALTDTSLYTPTFTTSKTKLKGDVDGVYTNELGNKALLIMHFNKGAKISYNADDYQGFLMGSDENLNTETVSTPGISWSFHVFGSTGYVGVLLEADEPFAEQVLNLTMRANQELSFREADDKPADELAGDNSFAQHDQWRVFFNPGARKTETIASLDAATFDPARAFYDVVLKSDEQTAREALDSKLVEMRTALSRIDSYTTDLETTKVDGLFLRPPQVPDLIAGDAVTGESKSESENGKSNLALTTKTVVPGGFDFNWRSGNVYDGYLDVLVPVGQSYGEFLSQKSVESTDERDFGVGDIEWTLSDGSSLVQDYRTSDVTMRPLTNVMNNLSQAYADYYSAKNEYQSSLLFDLLALDIDLRDVQSNSSVNSDEELFFINY</sequence>
<gene>
    <name evidence="2" type="ORF">HNR07_002450</name>
</gene>
<keyword evidence="3" id="KW-1185">Reference proteome</keyword>
<name>A0A840W7I7_9ACTN</name>
<evidence type="ECO:0000256" key="1">
    <source>
        <dbReference type="SAM" id="Phobius"/>
    </source>
</evidence>
<keyword evidence="1" id="KW-0812">Transmembrane</keyword>
<dbReference type="Proteomes" id="UP000579647">
    <property type="component" value="Unassembled WGS sequence"/>
</dbReference>
<dbReference type="AlphaFoldDB" id="A0A840W7I7"/>
<organism evidence="2 3">
    <name type="scientific">Nocardiopsis metallicus</name>
    <dbReference type="NCBI Taxonomy" id="179819"/>
    <lineage>
        <taxon>Bacteria</taxon>
        <taxon>Bacillati</taxon>
        <taxon>Actinomycetota</taxon>
        <taxon>Actinomycetes</taxon>
        <taxon>Streptosporangiales</taxon>
        <taxon>Nocardiopsidaceae</taxon>
        <taxon>Nocardiopsis</taxon>
    </lineage>
</organism>
<accession>A0A840W7I7</accession>
<dbReference type="RefSeq" id="WP_184365020.1">
    <property type="nucleotide sequence ID" value="NZ_BAAAKM010000077.1"/>
</dbReference>
<feature type="transmembrane region" description="Helical" evidence="1">
    <location>
        <begin position="25"/>
        <end position="48"/>
    </location>
</feature>
<evidence type="ECO:0000313" key="2">
    <source>
        <dbReference type="EMBL" id="MBB5491313.1"/>
    </source>
</evidence>